<dbReference type="InterPro" id="IPR047110">
    <property type="entry name" value="GABD/Sad-like"/>
</dbReference>
<dbReference type="PANTHER" id="PTHR43217">
    <property type="entry name" value="SUCCINATE SEMIALDEHYDE DEHYDROGENASE [NAD(P)+] SAD"/>
    <property type="match status" value="1"/>
</dbReference>
<dbReference type="OrthoDB" id="6187633at2"/>
<dbReference type="FunFam" id="3.40.605.10:FF:000012">
    <property type="entry name" value="NAD-dependent succinate-semialdehyde dehydrogenase"/>
    <property type="match status" value="1"/>
</dbReference>
<dbReference type="EMBL" id="FOBH01000001">
    <property type="protein sequence ID" value="SEK33899.1"/>
    <property type="molecule type" value="Genomic_DNA"/>
</dbReference>
<sequence>MPYISLNPATNKMLKTYTSWDSHRLAAALEEADNAQQTWRRKTFAERAERMHRAALLLHERANEYASLMAAEMGKPLREGRAEVEKCALTCDYYAVHAEHFMQTELVQTDASKSYVCYDPIGIVLGVMPWNFPFFQVIRFSAPTLMAGNGCVLKHASNVPQCALALERLFHDAEFPPHLFATLMIEAADVAEAIASHHVHAVTLTGSEATGRDIASHAGQHLKKCVLELGGSDAFVILKDADMELAASFAVRSRFQNCGQSCIAAKRFIPVAEIADEFVSLFTKKAMDLKMGDPKSEATQLGPMARLNLRENLHQQVTDSIAQGAQPILGCEPRPGEGAFYPPSVLDRVTAKTRAYHEELFGPVAAIIRAANEEEALHIANDTRFGLGSSIWTGDTENGEKLARQIQAGCCFINGMVRSDPRLPFGGTKASGFGRELSYHGIREFVNIKTVWVR</sequence>
<accession>A0A1H7G6Y8</accession>
<feature type="domain" description="Aldehyde dehydrogenase" evidence="4">
    <location>
        <begin position="5"/>
        <end position="451"/>
    </location>
</feature>
<dbReference type="InterPro" id="IPR015590">
    <property type="entry name" value="Aldehyde_DH_dom"/>
</dbReference>
<organism evidence="5 6">
    <name type="scientific">Nitrosovibrio tenuis</name>
    <dbReference type="NCBI Taxonomy" id="1233"/>
    <lineage>
        <taxon>Bacteria</taxon>
        <taxon>Pseudomonadati</taxon>
        <taxon>Pseudomonadota</taxon>
        <taxon>Betaproteobacteria</taxon>
        <taxon>Nitrosomonadales</taxon>
        <taxon>Nitrosomonadaceae</taxon>
        <taxon>Nitrosovibrio</taxon>
    </lineage>
</organism>
<dbReference type="Gene3D" id="3.40.605.10">
    <property type="entry name" value="Aldehyde Dehydrogenase, Chain A, domain 1"/>
    <property type="match status" value="1"/>
</dbReference>
<keyword evidence="2" id="KW-0521">NADP</keyword>
<dbReference type="InterPro" id="IPR016163">
    <property type="entry name" value="Ald_DH_C"/>
</dbReference>
<gene>
    <name evidence="5" type="ORF">SAMN05216387_101194</name>
</gene>
<evidence type="ECO:0000256" key="3">
    <source>
        <dbReference type="ARBA" id="ARBA00023002"/>
    </source>
</evidence>
<dbReference type="GO" id="GO:0004030">
    <property type="term" value="F:aldehyde dehydrogenase [NAD(P)+] activity"/>
    <property type="evidence" value="ECO:0007669"/>
    <property type="project" value="InterPro"/>
</dbReference>
<comment type="similarity">
    <text evidence="1">Belongs to the aldehyde dehydrogenase family.</text>
</comment>
<keyword evidence="6" id="KW-1185">Reference proteome</keyword>
<dbReference type="InterPro" id="IPR044148">
    <property type="entry name" value="ALDH_GabD1-like"/>
</dbReference>
<reference evidence="5 6" key="1">
    <citation type="submission" date="2016-10" db="EMBL/GenBank/DDBJ databases">
        <authorList>
            <person name="de Groot N.N."/>
        </authorList>
    </citation>
    <scope>NUCLEOTIDE SEQUENCE [LARGE SCALE GENOMIC DNA]</scope>
    <source>
        <strain evidence="5 6">Nv1</strain>
    </source>
</reference>
<dbReference type="PANTHER" id="PTHR43217:SF1">
    <property type="entry name" value="SUCCINATE SEMIALDEHYDE DEHYDROGENASE [NAD(P)+] SAD"/>
    <property type="match status" value="1"/>
</dbReference>
<evidence type="ECO:0000313" key="5">
    <source>
        <dbReference type="EMBL" id="SEK33899.1"/>
    </source>
</evidence>
<dbReference type="GO" id="GO:0004777">
    <property type="term" value="F:succinate-semialdehyde dehydrogenase (NAD+) activity"/>
    <property type="evidence" value="ECO:0007669"/>
    <property type="project" value="TreeGrafter"/>
</dbReference>
<dbReference type="Gene3D" id="3.40.309.10">
    <property type="entry name" value="Aldehyde Dehydrogenase, Chain A, domain 2"/>
    <property type="match status" value="1"/>
</dbReference>
<proteinExistence type="inferred from homology"/>
<dbReference type="Pfam" id="PF00171">
    <property type="entry name" value="Aldedh"/>
    <property type="match status" value="1"/>
</dbReference>
<name>A0A1H7G6Y8_9PROT</name>
<dbReference type="InterPro" id="IPR016161">
    <property type="entry name" value="Ald_DH/histidinol_DH"/>
</dbReference>
<dbReference type="RefSeq" id="WP_090826034.1">
    <property type="nucleotide sequence ID" value="NZ_FOBH01000001.1"/>
</dbReference>
<dbReference type="CDD" id="cd07100">
    <property type="entry name" value="ALDH_SSADH1_GabD1"/>
    <property type="match status" value="1"/>
</dbReference>
<dbReference type="InterPro" id="IPR016160">
    <property type="entry name" value="Ald_DH_CS_CYS"/>
</dbReference>
<dbReference type="AlphaFoldDB" id="A0A1H7G6Y8"/>
<keyword evidence="3" id="KW-0560">Oxidoreductase</keyword>
<evidence type="ECO:0000256" key="2">
    <source>
        <dbReference type="ARBA" id="ARBA00022857"/>
    </source>
</evidence>
<dbReference type="Proteomes" id="UP000198620">
    <property type="component" value="Unassembled WGS sequence"/>
</dbReference>
<evidence type="ECO:0000313" key="6">
    <source>
        <dbReference type="Proteomes" id="UP000198620"/>
    </source>
</evidence>
<protein>
    <submittedName>
        <fullName evidence="5">Succinate-semialdehyde dehydrogenase / glutarate-semialdehyde dehydrogenase</fullName>
    </submittedName>
</protein>
<evidence type="ECO:0000256" key="1">
    <source>
        <dbReference type="ARBA" id="ARBA00009986"/>
    </source>
</evidence>
<dbReference type="InterPro" id="IPR016162">
    <property type="entry name" value="Ald_DH_N"/>
</dbReference>
<dbReference type="SUPFAM" id="SSF53720">
    <property type="entry name" value="ALDH-like"/>
    <property type="match status" value="1"/>
</dbReference>
<dbReference type="FunFam" id="3.40.309.10:FF:000010">
    <property type="entry name" value="Gamma-aminobutyraldehyde dehydrogenase"/>
    <property type="match status" value="1"/>
</dbReference>
<dbReference type="PROSITE" id="PS00070">
    <property type="entry name" value="ALDEHYDE_DEHYDR_CYS"/>
    <property type="match status" value="1"/>
</dbReference>
<dbReference type="STRING" id="1233.SAMN05216387_101194"/>
<evidence type="ECO:0000259" key="4">
    <source>
        <dbReference type="Pfam" id="PF00171"/>
    </source>
</evidence>